<dbReference type="InterPro" id="IPR011006">
    <property type="entry name" value="CheY-like_superfamily"/>
</dbReference>
<evidence type="ECO:0008006" key="3">
    <source>
        <dbReference type="Google" id="ProtNLM"/>
    </source>
</evidence>
<dbReference type="AlphaFoldDB" id="A0A1I3JNG6"/>
<name>A0A1I3JNG6_9HYPH</name>
<dbReference type="OrthoDB" id="8030399at2"/>
<proteinExistence type="predicted"/>
<reference evidence="2" key="1">
    <citation type="submission" date="2016-10" db="EMBL/GenBank/DDBJ databases">
        <authorList>
            <person name="Varghese N."/>
            <person name="Submissions S."/>
        </authorList>
    </citation>
    <scope>NUCLEOTIDE SEQUENCE [LARGE SCALE GENOMIC DNA]</scope>
    <source>
        <strain evidence="2">DSM 21857</strain>
    </source>
</reference>
<sequence>MRHSNCDSDAPVNHSASGTKYRPELVLVVGSSRIGNVVVSRIAELAGLKPLVATPESAGVILSSRKPGTVILDGGADDLECDEVLKELAAMRSQGKSRLPIVILLSNSSNKPSKPQSDFIDAVVLKPVNPDRLQPLILNLLAEARN</sequence>
<evidence type="ECO:0000313" key="1">
    <source>
        <dbReference type="EMBL" id="SFI61809.1"/>
    </source>
</evidence>
<dbReference type="EMBL" id="FORF01000004">
    <property type="protein sequence ID" value="SFI61809.1"/>
    <property type="molecule type" value="Genomic_DNA"/>
</dbReference>
<dbReference type="Proteomes" id="UP000242763">
    <property type="component" value="Unassembled WGS sequence"/>
</dbReference>
<dbReference type="STRING" id="1121003.SAMN03080618_00929"/>
<gene>
    <name evidence="1" type="ORF">SAMN03080618_00929</name>
</gene>
<protein>
    <recommendedName>
        <fullName evidence="3">Response regulator</fullName>
    </recommendedName>
</protein>
<dbReference type="RefSeq" id="WP_091519201.1">
    <property type="nucleotide sequence ID" value="NZ_FORF01000004.1"/>
</dbReference>
<accession>A0A1I3JNG6</accession>
<evidence type="ECO:0000313" key="2">
    <source>
        <dbReference type="Proteomes" id="UP000242763"/>
    </source>
</evidence>
<organism evidence="1 2">
    <name type="scientific">Aquamicrobium aerolatum DSM 21857</name>
    <dbReference type="NCBI Taxonomy" id="1121003"/>
    <lineage>
        <taxon>Bacteria</taxon>
        <taxon>Pseudomonadati</taxon>
        <taxon>Pseudomonadota</taxon>
        <taxon>Alphaproteobacteria</taxon>
        <taxon>Hyphomicrobiales</taxon>
        <taxon>Phyllobacteriaceae</taxon>
        <taxon>Aerobium</taxon>
    </lineage>
</organism>
<dbReference type="SUPFAM" id="SSF52172">
    <property type="entry name" value="CheY-like"/>
    <property type="match status" value="1"/>
</dbReference>
<dbReference type="Gene3D" id="3.40.50.2300">
    <property type="match status" value="1"/>
</dbReference>
<keyword evidence="2" id="KW-1185">Reference proteome</keyword>